<dbReference type="EC" id="3.5.4.4" evidence="2"/>
<feature type="compositionally biased region" description="Basic residues" evidence="1">
    <location>
        <begin position="119"/>
        <end position="133"/>
    </location>
</feature>
<proteinExistence type="predicted"/>
<feature type="non-terminal residue" evidence="2">
    <location>
        <position position="1"/>
    </location>
</feature>
<dbReference type="EMBL" id="CADCVD010000070">
    <property type="protein sequence ID" value="CAA9443539.1"/>
    <property type="molecule type" value="Genomic_DNA"/>
</dbReference>
<dbReference type="GO" id="GO:0016787">
    <property type="term" value="F:hydrolase activity"/>
    <property type="evidence" value="ECO:0007669"/>
    <property type="project" value="UniProtKB-KW"/>
</dbReference>
<feature type="region of interest" description="Disordered" evidence="1">
    <location>
        <begin position="113"/>
        <end position="140"/>
    </location>
</feature>
<evidence type="ECO:0000256" key="1">
    <source>
        <dbReference type="SAM" id="MobiDB-lite"/>
    </source>
</evidence>
<feature type="non-terminal residue" evidence="2">
    <location>
        <position position="140"/>
    </location>
</feature>
<organism evidence="2">
    <name type="scientific">uncultured Rubrobacteraceae bacterium</name>
    <dbReference type="NCBI Taxonomy" id="349277"/>
    <lineage>
        <taxon>Bacteria</taxon>
        <taxon>Bacillati</taxon>
        <taxon>Actinomycetota</taxon>
        <taxon>Rubrobacteria</taxon>
        <taxon>Rubrobacterales</taxon>
        <taxon>Rubrobacteraceae</taxon>
        <taxon>environmental samples</taxon>
    </lineage>
</organism>
<dbReference type="AlphaFoldDB" id="A0A6J4QPN9"/>
<sequence length="140" mass="15207">ELEGTCRLEYFYPGDAEGGVAHPHRGLSGTRVDVRDRRAQRGLPPVCLRGGGTPGVRLQRPSILSGPVLRGYAGASERARLLRFDLGLPAKSRGSERASRRDLLRSSGACRQRGAVRVGGHRHTPRPRRRRGAAGHLFGV</sequence>
<reference evidence="2" key="1">
    <citation type="submission" date="2020-02" db="EMBL/GenBank/DDBJ databases">
        <authorList>
            <person name="Meier V. D."/>
        </authorList>
    </citation>
    <scope>NUCLEOTIDE SEQUENCE</scope>
    <source>
        <strain evidence="2">AVDCRST_MAG37</strain>
    </source>
</reference>
<gene>
    <name evidence="2" type="ORF">AVDCRST_MAG37-1601</name>
</gene>
<evidence type="ECO:0000313" key="2">
    <source>
        <dbReference type="EMBL" id="CAA9443539.1"/>
    </source>
</evidence>
<protein>
    <submittedName>
        <fullName evidence="2">Adenosine deaminase</fullName>
        <ecNumber evidence="2">3.5.4.4</ecNumber>
    </submittedName>
</protein>
<name>A0A6J4QPN9_9ACTN</name>
<keyword evidence="2" id="KW-0378">Hydrolase</keyword>
<accession>A0A6J4QPN9</accession>